<evidence type="ECO:0008006" key="4">
    <source>
        <dbReference type="Google" id="ProtNLM"/>
    </source>
</evidence>
<reference evidence="2 3" key="1">
    <citation type="submission" date="2018-12" db="EMBL/GenBank/DDBJ databases">
        <authorList>
            <person name="Toschakov S.V."/>
        </authorList>
    </citation>
    <scope>NUCLEOTIDE SEQUENCE [LARGE SCALE GENOMIC DNA]</scope>
    <source>
        <strain evidence="2 3">GM2012</strain>
    </source>
</reference>
<reference evidence="2 3" key="2">
    <citation type="submission" date="2019-01" db="EMBL/GenBank/DDBJ databases">
        <title>Tautonia sociabilis, a novel thermotolerant planctomycete of Isosphaeraceae family, isolated from a 4000 m deep subterranean habitat.</title>
        <authorList>
            <person name="Kovaleva O.L."/>
            <person name="Elcheninov A.G."/>
            <person name="Van Heerden E."/>
            <person name="Toshchakov S.V."/>
            <person name="Novikov A."/>
            <person name="Bonch-Osmolovskaya E.A."/>
            <person name="Kublanov I.V."/>
        </authorList>
    </citation>
    <scope>NUCLEOTIDE SEQUENCE [LARGE SCALE GENOMIC DNA]</scope>
    <source>
        <strain evidence="2 3">GM2012</strain>
    </source>
</reference>
<protein>
    <recommendedName>
        <fullName evidence="4">Carboxypeptidase regulatory-like domain-containing protein</fullName>
    </recommendedName>
</protein>
<sequence length="181" mass="19228">MRRADRPQAAGRRALAPSYRVRTALLLLLLLLIAGCGGEDRVPLFPATGRVLVDDRPAAGVQVRLHPTDRPDDLDALVPFAVTGEDGGFGLGTFEDGDGAPAGRYRATLYWPDRPPGPSPPTDRLGGRYDDAGRSPFSVTITEGENTLEPFRVESAPTAPQPQRRGPADVDLDGLGAVPPP</sequence>
<evidence type="ECO:0000256" key="1">
    <source>
        <dbReference type="SAM" id="MobiDB-lite"/>
    </source>
</evidence>
<evidence type="ECO:0000313" key="3">
    <source>
        <dbReference type="Proteomes" id="UP000280296"/>
    </source>
</evidence>
<dbReference type="OrthoDB" id="281179at2"/>
<comment type="caution">
    <text evidence="2">The sequence shown here is derived from an EMBL/GenBank/DDBJ whole genome shotgun (WGS) entry which is preliminary data.</text>
</comment>
<name>A0A432MDP9_9BACT</name>
<dbReference type="Proteomes" id="UP000280296">
    <property type="component" value="Unassembled WGS sequence"/>
</dbReference>
<evidence type="ECO:0000313" key="2">
    <source>
        <dbReference type="EMBL" id="RUL82960.1"/>
    </source>
</evidence>
<organism evidence="2 3">
    <name type="scientific">Tautonia sociabilis</name>
    <dbReference type="NCBI Taxonomy" id="2080755"/>
    <lineage>
        <taxon>Bacteria</taxon>
        <taxon>Pseudomonadati</taxon>
        <taxon>Planctomycetota</taxon>
        <taxon>Planctomycetia</taxon>
        <taxon>Isosphaerales</taxon>
        <taxon>Isosphaeraceae</taxon>
        <taxon>Tautonia</taxon>
    </lineage>
</organism>
<dbReference type="RefSeq" id="WP_126727796.1">
    <property type="nucleotide sequence ID" value="NZ_RYZH01000066.1"/>
</dbReference>
<keyword evidence="3" id="KW-1185">Reference proteome</keyword>
<accession>A0A432MDP9</accession>
<dbReference type="EMBL" id="RYZH01000066">
    <property type="protein sequence ID" value="RUL82960.1"/>
    <property type="molecule type" value="Genomic_DNA"/>
</dbReference>
<dbReference type="AlphaFoldDB" id="A0A432MDP9"/>
<feature type="region of interest" description="Disordered" evidence="1">
    <location>
        <begin position="111"/>
        <end position="181"/>
    </location>
</feature>
<proteinExistence type="predicted"/>
<gene>
    <name evidence="2" type="ORF">TsocGM_22955</name>
</gene>